<dbReference type="AlphaFoldDB" id="Q1IUT5"/>
<dbReference type="KEGG" id="aba:Acid345_0360"/>
<dbReference type="EnsemblBacteria" id="ABF39365">
    <property type="protein sequence ID" value="ABF39365"/>
    <property type="gene ID" value="Acid345_0360"/>
</dbReference>
<dbReference type="eggNOG" id="ENOG5030DUV">
    <property type="taxonomic scope" value="Bacteria"/>
</dbReference>
<name>Q1IUT5_KORVE</name>
<accession>Q1IUT5</accession>
<protein>
    <recommendedName>
        <fullName evidence="4">Outer membrane protein beta-barrel domain-containing protein</fullName>
    </recommendedName>
</protein>
<proteinExistence type="predicted"/>
<evidence type="ECO:0000313" key="2">
    <source>
        <dbReference type="EMBL" id="ABF39365.1"/>
    </source>
</evidence>
<evidence type="ECO:0000256" key="1">
    <source>
        <dbReference type="SAM" id="SignalP"/>
    </source>
</evidence>
<dbReference type="Proteomes" id="UP000002432">
    <property type="component" value="Chromosome"/>
</dbReference>
<dbReference type="HOGENOM" id="CLU_1199145_0_0_0"/>
<dbReference type="RefSeq" id="WP_011521167.1">
    <property type="nucleotide sequence ID" value="NC_008009.1"/>
</dbReference>
<keyword evidence="3" id="KW-1185">Reference proteome</keyword>
<dbReference type="EMBL" id="CP000360">
    <property type="protein sequence ID" value="ABF39365.1"/>
    <property type="molecule type" value="Genomic_DNA"/>
</dbReference>
<keyword evidence="1" id="KW-0732">Signal</keyword>
<organism evidence="2 3">
    <name type="scientific">Koribacter versatilis (strain Ellin345)</name>
    <dbReference type="NCBI Taxonomy" id="204669"/>
    <lineage>
        <taxon>Bacteria</taxon>
        <taxon>Pseudomonadati</taxon>
        <taxon>Acidobacteriota</taxon>
        <taxon>Terriglobia</taxon>
        <taxon>Terriglobales</taxon>
        <taxon>Candidatus Korobacteraceae</taxon>
        <taxon>Candidatus Korobacter</taxon>
    </lineage>
</organism>
<dbReference type="OrthoDB" id="116276at2"/>
<evidence type="ECO:0000313" key="3">
    <source>
        <dbReference type="Proteomes" id="UP000002432"/>
    </source>
</evidence>
<sequence length="237" mass="26065">MARHRSMAGALSLLLALLFFVLTVPASAQQDYVGKFDAFAGFSWMASPSANLYQRGGLTQVAYNWKRWLALGADYSYMTGNTSILPSYLKPSLQQQLSGEIAAAGGLPPGYTLYVPYQGNTWTFAAGPAVNYRHFKNVTLFVHPNLGAIHETATTKPKDLIQTLIVSQLAPSGKKEDTVVFFGVGGGIDWNLSKHYGIRTTADYVWCNLFSDLLKDSRNSWRLGVGPTFHFGKNVEK</sequence>
<gene>
    <name evidence="2" type="ordered locus">Acid345_0360</name>
</gene>
<dbReference type="SUPFAM" id="SSF56925">
    <property type="entry name" value="OMPA-like"/>
    <property type="match status" value="1"/>
</dbReference>
<dbReference type="InterPro" id="IPR011250">
    <property type="entry name" value="OMP/PagP_B-barrel"/>
</dbReference>
<feature type="chain" id="PRO_5004191690" description="Outer membrane protein beta-barrel domain-containing protein" evidence="1">
    <location>
        <begin position="29"/>
        <end position="237"/>
    </location>
</feature>
<evidence type="ECO:0008006" key="4">
    <source>
        <dbReference type="Google" id="ProtNLM"/>
    </source>
</evidence>
<reference evidence="2 3" key="1">
    <citation type="journal article" date="2009" name="Appl. Environ. Microbiol.">
        <title>Three genomes from the phylum Acidobacteria provide insight into the lifestyles of these microorganisms in soils.</title>
        <authorList>
            <person name="Ward N.L."/>
            <person name="Challacombe J.F."/>
            <person name="Janssen P.H."/>
            <person name="Henrissat B."/>
            <person name="Coutinho P.M."/>
            <person name="Wu M."/>
            <person name="Xie G."/>
            <person name="Haft D.H."/>
            <person name="Sait M."/>
            <person name="Badger J."/>
            <person name="Barabote R.D."/>
            <person name="Bradley B."/>
            <person name="Brettin T.S."/>
            <person name="Brinkac L.M."/>
            <person name="Bruce D."/>
            <person name="Creasy T."/>
            <person name="Daugherty S.C."/>
            <person name="Davidsen T.M."/>
            <person name="DeBoy R.T."/>
            <person name="Detter J.C."/>
            <person name="Dodson R.J."/>
            <person name="Durkin A.S."/>
            <person name="Ganapathy A."/>
            <person name="Gwinn-Giglio M."/>
            <person name="Han C.S."/>
            <person name="Khouri H."/>
            <person name="Kiss H."/>
            <person name="Kothari S.P."/>
            <person name="Madupu R."/>
            <person name="Nelson K.E."/>
            <person name="Nelson W.C."/>
            <person name="Paulsen I."/>
            <person name="Penn K."/>
            <person name="Ren Q."/>
            <person name="Rosovitz M.J."/>
            <person name="Selengut J.D."/>
            <person name="Shrivastava S."/>
            <person name="Sullivan S.A."/>
            <person name="Tapia R."/>
            <person name="Thompson L.S."/>
            <person name="Watkins K.L."/>
            <person name="Yang Q."/>
            <person name="Yu C."/>
            <person name="Zafar N."/>
            <person name="Zhou L."/>
            <person name="Kuske C.R."/>
        </authorList>
    </citation>
    <scope>NUCLEOTIDE SEQUENCE [LARGE SCALE GENOMIC DNA]</scope>
    <source>
        <strain evidence="2 3">Ellin345</strain>
    </source>
</reference>
<feature type="signal peptide" evidence="1">
    <location>
        <begin position="1"/>
        <end position="28"/>
    </location>
</feature>